<evidence type="ECO:0000256" key="1">
    <source>
        <dbReference type="ARBA" id="ARBA00022801"/>
    </source>
</evidence>
<comment type="function">
    <text evidence="3">Probable phosphatase.</text>
</comment>
<dbReference type="CDD" id="cd07521">
    <property type="entry name" value="HAD_FCP1-like"/>
    <property type="match status" value="1"/>
</dbReference>
<dbReference type="InterPro" id="IPR036412">
    <property type="entry name" value="HAD-like_sf"/>
</dbReference>
<dbReference type="EMBL" id="HAAD01004120">
    <property type="protein sequence ID" value="CDG70352.1"/>
    <property type="molecule type" value="mRNA"/>
</dbReference>
<dbReference type="InterPro" id="IPR004274">
    <property type="entry name" value="FCP1_dom"/>
</dbReference>
<feature type="domain" description="FCP1 homology" evidence="5">
    <location>
        <begin position="239"/>
        <end position="398"/>
    </location>
</feature>
<evidence type="ECO:0000256" key="4">
    <source>
        <dbReference type="ARBA" id="ARBA00038355"/>
    </source>
</evidence>
<dbReference type="GO" id="GO:0005634">
    <property type="term" value="C:nucleus"/>
    <property type="evidence" value="ECO:0007669"/>
    <property type="project" value="UniProtKB-ARBA"/>
</dbReference>
<dbReference type="PANTHER" id="PTHR12210">
    <property type="entry name" value="DULLARD PROTEIN PHOSPHATASE"/>
    <property type="match status" value="1"/>
</dbReference>
<gene>
    <name evidence="6" type="primary">CTDSPL2</name>
</gene>
<evidence type="ECO:0000256" key="2">
    <source>
        <dbReference type="ARBA" id="ARBA00022912"/>
    </source>
</evidence>
<dbReference type="Pfam" id="PF03031">
    <property type="entry name" value="NIF"/>
    <property type="match status" value="1"/>
</dbReference>
<dbReference type="KEGG" id="hmg:100205399"/>
<dbReference type="PROSITE" id="PS50969">
    <property type="entry name" value="FCP1"/>
    <property type="match status" value="1"/>
</dbReference>
<evidence type="ECO:0000259" key="5">
    <source>
        <dbReference type="PROSITE" id="PS50969"/>
    </source>
</evidence>
<evidence type="ECO:0000256" key="3">
    <source>
        <dbReference type="ARBA" id="ARBA00037324"/>
    </source>
</evidence>
<dbReference type="OrthoDB" id="277011at2759"/>
<dbReference type="OMA" id="IFGIINQ"/>
<protein>
    <submittedName>
        <fullName evidence="6">CTD small phosphatase-like protein 2</fullName>
    </submittedName>
</protein>
<keyword evidence="1" id="KW-0378">Hydrolase</keyword>
<proteinExistence type="evidence at transcript level"/>
<evidence type="ECO:0000313" key="6">
    <source>
        <dbReference type="EMBL" id="CDG70352.1"/>
    </source>
</evidence>
<accession>T2MEF7</accession>
<dbReference type="InterPro" id="IPR050365">
    <property type="entry name" value="TIM50"/>
</dbReference>
<reference evidence="6" key="1">
    <citation type="journal article" date="2013" name="Genome Biol. Evol.">
        <title>Punctuated emergences of genetic and phenotypic innovations in eumetazoan, bilaterian, euteleostome, and hominidae ancestors.</title>
        <authorList>
            <person name="Wenger Y."/>
            <person name="Galliot B."/>
        </authorList>
    </citation>
    <scope>NUCLEOTIDE SEQUENCE</scope>
    <source>
        <tissue evidence="6">Whole animals</tissue>
    </source>
</reference>
<dbReference type="Gene3D" id="3.40.50.1000">
    <property type="entry name" value="HAD superfamily/HAD-like"/>
    <property type="match status" value="1"/>
</dbReference>
<dbReference type="InterPro" id="IPR011948">
    <property type="entry name" value="Dullard_phosphatase"/>
</dbReference>
<dbReference type="SMART" id="SM00577">
    <property type="entry name" value="CPDc"/>
    <property type="match status" value="1"/>
</dbReference>
<keyword evidence="2" id="KW-0904">Protein phosphatase</keyword>
<dbReference type="SUPFAM" id="SSF56784">
    <property type="entry name" value="HAD-like"/>
    <property type="match status" value="1"/>
</dbReference>
<comment type="similarity">
    <text evidence="4">Belongs to the CTDSPL2 family.</text>
</comment>
<dbReference type="NCBIfam" id="TIGR02251">
    <property type="entry name" value="HIF-SF_euk"/>
    <property type="match status" value="1"/>
</dbReference>
<name>T2MEF7_HYDVU</name>
<dbReference type="InterPro" id="IPR023214">
    <property type="entry name" value="HAD_sf"/>
</dbReference>
<dbReference type="FunFam" id="3.40.50.1000:FF:000015">
    <property type="entry name" value="CTD small phosphatase-like protein 2"/>
    <property type="match status" value="1"/>
</dbReference>
<sequence>MLVMASQNTRVAKKRKWMGKEEKTNNDDEIVVPGNEMNLFSTLKTLIWPAISEKKKRIDENGNDEQVLCMSSYENRSYDANNQSINTNTFQNDNKIFKPDCDKNNEKYVHKGIIVTTECNNYISDESEHESISDEFDYENYENDKLKTTNQTILGSIFSPVLSFFNKPCSKTVYNAHDSTVSQNLDGNNFSYTEIKPFHSILQQEEKTDEFDPFYFIKHIPPPPSEAYLRKTVLPLPTRRTPQMTLVLDLDETLVHCSLSKLEAYNMTFNVVFDNVTYQLFVKLRPHLLEFLERVSKLYEVILFTASRRVYADKLLNIIDPRRQFFRHRLFREHCLHVQGNYIKDLNILGRDLERTMIVDNSPQAFAYQMANGIPIESWFMDENDCELLELLPFLEKLAEVNEDVRPHIRDRYRLHELLPP</sequence>
<organism evidence="6">
    <name type="scientific">Hydra vulgaris</name>
    <name type="common">Hydra</name>
    <name type="synonym">Hydra attenuata</name>
    <dbReference type="NCBI Taxonomy" id="6087"/>
    <lineage>
        <taxon>Eukaryota</taxon>
        <taxon>Metazoa</taxon>
        <taxon>Cnidaria</taxon>
        <taxon>Hydrozoa</taxon>
        <taxon>Hydroidolina</taxon>
        <taxon>Anthoathecata</taxon>
        <taxon>Aplanulata</taxon>
        <taxon>Hydridae</taxon>
        <taxon>Hydra</taxon>
    </lineage>
</organism>
<dbReference type="GO" id="GO:0004721">
    <property type="term" value="F:phosphoprotein phosphatase activity"/>
    <property type="evidence" value="ECO:0007669"/>
    <property type="project" value="UniProtKB-KW"/>
</dbReference>
<dbReference type="AlphaFoldDB" id="T2MEF7"/>